<dbReference type="InterPro" id="IPR015422">
    <property type="entry name" value="PyrdxlP-dep_Trfase_small"/>
</dbReference>
<name>A0ABV8EVD7_9ACTN</name>
<feature type="binding site" evidence="4">
    <location>
        <position position="275"/>
    </location>
    <ligand>
        <name>pyridoxal 5'-phosphate</name>
        <dbReference type="ChEBI" id="CHEBI:597326"/>
    </ligand>
</feature>
<feature type="binding site" evidence="4">
    <location>
        <begin position="142"/>
        <end position="145"/>
    </location>
    <ligand>
        <name>pyridoxal 5'-phosphate</name>
        <dbReference type="ChEBI" id="CHEBI:597326"/>
    </ligand>
</feature>
<comment type="catalytic activity">
    <reaction evidence="4 6">
        <text>L-kynurenine + H2O = anthranilate + L-alanine + H(+)</text>
        <dbReference type="Rhea" id="RHEA:16813"/>
        <dbReference type="ChEBI" id="CHEBI:15377"/>
        <dbReference type="ChEBI" id="CHEBI:15378"/>
        <dbReference type="ChEBI" id="CHEBI:16567"/>
        <dbReference type="ChEBI" id="CHEBI:57959"/>
        <dbReference type="ChEBI" id="CHEBI:57972"/>
        <dbReference type="EC" id="3.7.1.3"/>
    </reaction>
</comment>
<comment type="function">
    <text evidence="4 6">Catalyzes the cleavage of L-kynurenine (L-Kyn) and L-3-hydroxykynurenine (L-3OHKyn) into anthranilic acid (AA) and 3-hydroxyanthranilic acid (3-OHAA), respectively.</text>
</comment>
<dbReference type="InterPro" id="IPR015421">
    <property type="entry name" value="PyrdxlP-dep_Trfase_major"/>
</dbReference>
<dbReference type="EMBL" id="JBHSBC010000003">
    <property type="protein sequence ID" value="MFC3979616.1"/>
    <property type="molecule type" value="Genomic_DNA"/>
</dbReference>
<comment type="caution">
    <text evidence="7">The sequence shown here is derived from an EMBL/GenBank/DDBJ whole genome shotgun (WGS) entry which is preliminary data.</text>
</comment>
<reference evidence="8" key="1">
    <citation type="journal article" date="2019" name="Int. J. Syst. Evol. Microbiol.">
        <title>The Global Catalogue of Microorganisms (GCM) 10K type strain sequencing project: providing services to taxonomists for standard genome sequencing and annotation.</title>
        <authorList>
            <consortium name="The Broad Institute Genomics Platform"/>
            <consortium name="The Broad Institute Genome Sequencing Center for Infectious Disease"/>
            <person name="Wu L."/>
            <person name="Ma J."/>
        </authorList>
    </citation>
    <scope>NUCLEOTIDE SEQUENCE [LARGE SCALE GENOMIC DNA]</scope>
    <source>
        <strain evidence="8">TBRC 7912</strain>
    </source>
</reference>
<dbReference type="NCBIfam" id="TIGR01814">
    <property type="entry name" value="kynureninase"/>
    <property type="match status" value="1"/>
</dbReference>
<comment type="similarity">
    <text evidence="4 6">Belongs to the kynureninase family.</text>
</comment>
<dbReference type="HAMAP" id="MF_01970">
    <property type="entry name" value="Kynureninase"/>
    <property type="match status" value="1"/>
</dbReference>
<comment type="caution">
    <text evidence="4">Lacks conserved residue(s) required for the propagation of feature annotation.</text>
</comment>
<evidence type="ECO:0000256" key="4">
    <source>
        <dbReference type="HAMAP-Rule" id="MF_01970"/>
    </source>
</evidence>
<proteinExistence type="inferred from homology"/>
<dbReference type="PIRSF" id="PIRSF038800">
    <property type="entry name" value="KYNU"/>
    <property type="match status" value="1"/>
</dbReference>
<evidence type="ECO:0000313" key="8">
    <source>
        <dbReference type="Proteomes" id="UP001595698"/>
    </source>
</evidence>
<dbReference type="InterPro" id="IPR015424">
    <property type="entry name" value="PyrdxlP-dep_Trfase"/>
</dbReference>
<accession>A0ABV8EVD7</accession>
<evidence type="ECO:0000256" key="3">
    <source>
        <dbReference type="ARBA" id="ARBA00022898"/>
    </source>
</evidence>
<feature type="binding site" evidence="4">
    <location>
        <position position="114"/>
    </location>
    <ligand>
        <name>pyridoxal 5'-phosphate</name>
        <dbReference type="ChEBI" id="CHEBI:597326"/>
    </ligand>
</feature>
<evidence type="ECO:0000256" key="1">
    <source>
        <dbReference type="ARBA" id="ARBA00022642"/>
    </source>
</evidence>
<feature type="binding site" evidence="4">
    <location>
        <position position="115"/>
    </location>
    <ligand>
        <name>pyridoxal 5'-phosphate</name>
        <dbReference type="ChEBI" id="CHEBI:597326"/>
    </ligand>
</feature>
<comment type="catalytic activity">
    <reaction evidence="6">
        <text>3-hydroxy-L-kynurenine + H2O = 3-hydroxyanthranilate + L-alanine + H(+)</text>
        <dbReference type="Rhea" id="RHEA:25143"/>
        <dbReference type="ChEBI" id="CHEBI:15377"/>
        <dbReference type="ChEBI" id="CHEBI:15378"/>
        <dbReference type="ChEBI" id="CHEBI:36559"/>
        <dbReference type="ChEBI" id="CHEBI:57972"/>
        <dbReference type="ChEBI" id="CHEBI:58125"/>
        <dbReference type="EC" id="3.7.1.3"/>
    </reaction>
</comment>
<dbReference type="PANTHER" id="PTHR14084:SF0">
    <property type="entry name" value="KYNURENINASE"/>
    <property type="match status" value="1"/>
</dbReference>
<comment type="cofactor">
    <cofactor evidence="4 6">
        <name>pyridoxal 5'-phosphate</name>
        <dbReference type="ChEBI" id="CHEBI:597326"/>
    </cofactor>
</comment>
<evidence type="ECO:0000256" key="5">
    <source>
        <dbReference type="NCBIfam" id="TIGR01814"/>
    </source>
</evidence>
<keyword evidence="1 4" id="KW-0662">Pyridine nucleotide biosynthesis</keyword>
<evidence type="ECO:0000256" key="2">
    <source>
        <dbReference type="ARBA" id="ARBA00022801"/>
    </source>
</evidence>
<keyword evidence="3 4" id="KW-0663">Pyridoxal phosphate</keyword>
<dbReference type="EC" id="3.7.1.3" evidence="4 5"/>
<organism evidence="7 8">
    <name type="scientific">Streptosporangium jomthongense</name>
    <dbReference type="NCBI Taxonomy" id="1193683"/>
    <lineage>
        <taxon>Bacteria</taxon>
        <taxon>Bacillati</taxon>
        <taxon>Actinomycetota</taxon>
        <taxon>Actinomycetes</taxon>
        <taxon>Streptosporangiales</taxon>
        <taxon>Streptosporangiaceae</taxon>
        <taxon>Streptosporangium</taxon>
    </lineage>
</organism>
<sequence length="427" mass="47061">MTHSLRTGLSIQEMQEEALRRDAEDPGNRDLFLVPPAEGGDYPESAYLAGNSLGLQPRATRTELLADLEAWARLGVEGHMEAERPWLPYHELLTEPAARLVGALPEETVVMNSLTVNLHLLMVSFYRPEGRRTKIVIEDTAFPSDSYAVRSQARFHGLDPETTVVRLRDGRQVLDFLAREGETVALVMLGGVNYLTGELMDIPAITTAGHAAGAVVGWDLAHAAGNVPLSLHEWGPDFAAWCSYKYLNSGPGALGGVFVHQRHLGDPTLPRFEGWWSTEQETRFQMAPVSRPPATADAWQISNPPIYAMGPVRTSLELFDQVGMAELRARSVRLTGYLESLLDVVVPSRPLSVVTPREPGRRGCQLSLRIGSGSAAELAWRLRREHGVVTDAREPDIVRMAPTPLYSTYHDCWRAAVALADCVQEES</sequence>
<dbReference type="Gene3D" id="3.90.1150.10">
    <property type="entry name" value="Aspartate Aminotransferase, domain 1"/>
    <property type="match status" value="1"/>
</dbReference>
<dbReference type="InterPro" id="IPR010111">
    <property type="entry name" value="Kynureninase"/>
</dbReference>
<comment type="subunit">
    <text evidence="4 6">Homodimer.</text>
</comment>
<feature type="binding site" evidence="4">
    <location>
        <position position="222"/>
    </location>
    <ligand>
        <name>pyridoxal 5'-phosphate</name>
        <dbReference type="ChEBI" id="CHEBI:597326"/>
    </ligand>
</feature>
<dbReference type="GO" id="GO:0030429">
    <property type="term" value="F:kynureninase activity"/>
    <property type="evidence" value="ECO:0007669"/>
    <property type="project" value="UniProtKB-EC"/>
</dbReference>
<feature type="binding site" evidence="4">
    <location>
        <position position="244"/>
    </location>
    <ligand>
        <name>pyridoxal 5'-phosphate</name>
        <dbReference type="ChEBI" id="CHEBI:597326"/>
    </ligand>
</feature>
<evidence type="ECO:0000256" key="6">
    <source>
        <dbReference type="PIRNR" id="PIRNR038800"/>
    </source>
</evidence>
<dbReference type="Proteomes" id="UP001595698">
    <property type="component" value="Unassembled WGS sequence"/>
</dbReference>
<dbReference type="Pfam" id="PF22580">
    <property type="entry name" value="KYNU_C"/>
    <property type="match status" value="1"/>
</dbReference>
<comment type="pathway">
    <text evidence="4 6">Amino-acid degradation; L-kynurenine degradation; L-alanine and anthranilate from L-kynurenine: step 1/1.</text>
</comment>
<feature type="binding site" evidence="4">
    <location>
        <position position="303"/>
    </location>
    <ligand>
        <name>pyridoxal 5'-phosphate</name>
        <dbReference type="ChEBI" id="CHEBI:597326"/>
    </ligand>
</feature>
<dbReference type="Gene3D" id="3.40.640.10">
    <property type="entry name" value="Type I PLP-dependent aspartate aminotransferase-like (Major domain)"/>
    <property type="match status" value="1"/>
</dbReference>
<dbReference type="RefSeq" id="WP_386188413.1">
    <property type="nucleotide sequence ID" value="NZ_JBHSBC010000003.1"/>
</dbReference>
<comment type="pathway">
    <text evidence="4 6">Cofactor biosynthesis; NAD(+) biosynthesis; quinolinate from L-kynurenine: step 2/3.</text>
</comment>
<dbReference type="PANTHER" id="PTHR14084">
    <property type="entry name" value="KYNURENINASE"/>
    <property type="match status" value="1"/>
</dbReference>
<feature type="binding site" evidence="4">
    <location>
        <position position="219"/>
    </location>
    <ligand>
        <name>pyridoxal 5'-phosphate</name>
        <dbReference type="ChEBI" id="CHEBI:597326"/>
    </ligand>
</feature>
<feature type="modified residue" description="N6-(pyridoxal phosphate)lysine" evidence="4">
    <location>
        <position position="245"/>
    </location>
</feature>
<dbReference type="SUPFAM" id="SSF53383">
    <property type="entry name" value="PLP-dependent transferases"/>
    <property type="match status" value="1"/>
</dbReference>
<gene>
    <name evidence="4 7" type="primary">kynU</name>
    <name evidence="7" type="ORF">ACFOYY_05775</name>
</gene>
<keyword evidence="2 4" id="KW-0378">Hydrolase</keyword>
<protein>
    <recommendedName>
        <fullName evidence="4 5">Kynureninase</fullName>
        <ecNumber evidence="4 5">3.7.1.3</ecNumber>
    </recommendedName>
    <alternativeName>
        <fullName evidence="4">L-kynurenine hydrolase</fullName>
    </alternativeName>
</protein>
<evidence type="ECO:0000313" key="7">
    <source>
        <dbReference type="EMBL" id="MFC3979616.1"/>
    </source>
</evidence>
<keyword evidence="8" id="KW-1185">Reference proteome</keyword>